<dbReference type="InterPro" id="IPR000835">
    <property type="entry name" value="HTH_MarR-typ"/>
</dbReference>
<gene>
    <name evidence="2" type="ORF">NRB56_48830</name>
</gene>
<dbReference type="PANTHER" id="PTHR39515">
    <property type="entry name" value="CONSERVED PROTEIN"/>
    <property type="match status" value="1"/>
</dbReference>
<dbReference type="InterPro" id="IPR052526">
    <property type="entry name" value="HTH-type_Bedaq_tolerance"/>
</dbReference>
<reference evidence="2 3" key="1">
    <citation type="submission" date="2019-10" db="EMBL/GenBank/DDBJ databases">
        <title>Nocardia macrotermitis sp. nov. and Nocardia aurantia sp. nov., isolated from the gut of fungus growing-termite Macrotermes natalensis.</title>
        <authorList>
            <person name="Benndorf R."/>
            <person name="Schwitalla J."/>
            <person name="Martin K."/>
            <person name="De Beer W."/>
            <person name="Kaster A.-K."/>
            <person name="Vollmers J."/>
            <person name="Poulsen M."/>
            <person name="Beemelmanns C."/>
        </authorList>
    </citation>
    <scope>NUCLEOTIDE SEQUENCE [LARGE SCALE GENOMIC DNA]</scope>
    <source>
        <strain evidence="2 3">RB56</strain>
    </source>
</reference>
<accession>A0A7K0DU53</accession>
<feature type="domain" description="HTH marR-type" evidence="1">
    <location>
        <begin position="14"/>
        <end position="147"/>
    </location>
</feature>
<sequence>MVTSGSGADAGATAVRLRLAVGRIARKLRQAKAGASGLALSEMSVLARLDREGASSPTVLAAAEGVRPQAMAVTLAALEERGLITRRPDLSDGRRAVVSIEPAGRGLIADRRSESARYLADAIESEFSAAERQVLEAAMPLLDRLAERL</sequence>
<dbReference type="GO" id="GO:0003700">
    <property type="term" value="F:DNA-binding transcription factor activity"/>
    <property type="evidence" value="ECO:0007669"/>
    <property type="project" value="InterPro"/>
</dbReference>
<name>A0A7K0DU53_9NOCA</name>
<comment type="caution">
    <text evidence="2">The sequence shown here is derived from an EMBL/GenBank/DDBJ whole genome shotgun (WGS) entry which is preliminary data.</text>
</comment>
<dbReference type="InterPro" id="IPR036390">
    <property type="entry name" value="WH_DNA-bd_sf"/>
</dbReference>
<dbReference type="Pfam" id="PF01047">
    <property type="entry name" value="MarR"/>
    <property type="match status" value="1"/>
</dbReference>
<evidence type="ECO:0000313" key="2">
    <source>
        <dbReference type="EMBL" id="MQY29293.1"/>
    </source>
</evidence>
<dbReference type="Gene3D" id="1.10.10.10">
    <property type="entry name" value="Winged helix-like DNA-binding domain superfamily/Winged helix DNA-binding domain"/>
    <property type="match status" value="1"/>
</dbReference>
<dbReference type="Proteomes" id="UP000431401">
    <property type="component" value="Unassembled WGS sequence"/>
</dbReference>
<proteinExistence type="predicted"/>
<dbReference type="SUPFAM" id="SSF46785">
    <property type="entry name" value="Winged helix' DNA-binding domain"/>
    <property type="match status" value="1"/>
</dbReference>
<dbReference type="Gene3D" id="1.10.287.100">
    <property type="match status" value="1"/>
</dbReference>
<dbReference type="SMART" id="SM00347">
    <property type="entry name" value="HTH_MARR"/>
    <property type="match status" value="1"/>
</dbReference>
<dbReference type="AlphaFoldDB" id="A0A7K0DU53"/>
<evidence type="ECO:0000313" key="3">
    <source>
        <dbReference type="Proteomes" id="UP000431401"/>
    </source>
</evidence>
<dbReference type="PROSITE" id="PS50995">
    <property type="entry name" value="HTH_MARR_2"/>
    <property type="match status" value="1"/>
</dbReference>
<protein>
    <submittedName>
        <fullName evidence="2">Putative HTH-type transcriptional regulator</fullName>
    </submittedName>
</protein>
<dbReference type="EMBL" id="WEGI01000011">
    <property type="protein sequence ID" value="MQY29293.1"/>
    <property type="molecule type" value="Genomic_DNA"/>
</dbReference>
<dbReference type="RefSeq" id="WP_319943467.1">
    <property type="nucleotide sequence ID" value="NZ_WEGI01000011.1"/>
</dbReference>
<evidence type="ECO:0000259" key="1">
    <source>
        <dbReference type="PROSITE" id="PS50995"/>
    </source>
</evidence>
<keyword evidence="3" id="KW-1185">Reference proteome</keyword>
<dbReference type="InterPro" id="IPR036388">
    <property type="entry name" value="WH-like_DNA-bd_sf"/>
</dbReference>
<organism evidence="2 3">
    <name type="scientific">Nocardia aurantia</name>
    <dbReference type="NCBI Taxonomy" id="2585199"/>
    <lineage>
        <taxon>Bacteria</taxon>
        <taxon>Bacillati</taxon>
        <taxon>Actinomycetota</taxon>
        <taxon>Actinomycetes</taxon>
        <taxon>Mycobacteriales</taxon>
        <taxon>Nocardiaceae</taxon>
        <taxon>Nocardia</taxon>
    </lineage>
</organism>
<dbReference type="PANTHER" id="PTHR39515:SF2">
    <property type="entry name" value="HTH-TYPE TRANSCRIPTIONAL REGULATOR RV0880"/>
    <property type="match status" value="1"/>
</dbReference>